<proteinExistence type="predicted"/>
<sequence>MTESKILIDTLDMLDEFEKNRKADYSIWGYLYQFDLMFYDMLTDKDKSDLFNDYNKLSGKLDIITYEAEMIEDYCKEFTINDQKHVRLAQIKYNARSKTNFYKENKDALKTLYYIYLKAKILDCESFDLKCSLFYFNQNEKNNNSNDYSDKIREELETIINSEVKKLDDELNNKDSKIEPNEWVSTTIDNEILYNQLTSKDLSGRIQYLFYNLSNKEYLNDFIDNTLITKKVPERQDLIAMIKQKLEEEYSYLRSNDYSLSEEINKGDLLYSLGINFIINEWQSKKEKNERKPINLQQVLEYIHSMNSRDVLIDDIVEKILVEYFDELIYIIESDIYKDIYDDKFEEQQGNEIIDNFEILLHELLEFLRRILKERTARYSLFNTISNNRFKTREEYLQMSVIEEYAIINQMKDLFMDFCRRILKIMYWEKYIQNKSIDLDEWFRIDEELWIFKKKDLKIKTVLLPNVSDDRVKDICRDIVYRMRKVDNKYSKPRLWYFKSINENKGYSDRILYDLREIQGRGGMMHYTLNITKIADDNIRNNIVGNNDDYFYIECMDCLKMNSMSNYESIEHIFSERCVKCGIRKSR</sequence>
<dbReference type="RefSeq" id="WP_055341470.1">
    <property type="nucleotide sequence ID" value="NZ_CEKZ01000003.1"/>
</dbReference>
<protein>
    <submittedName>
        <fullName evidence="1">Uncharacterized protein</fullName>
    </submittedName>
</protein>
<dbReference type="Proteomes" id="UP000049127">
    <property type="component" value="Unassembled WGS sequence"/>
</dbReference>
<evidence type="ECO:0000313" key="2">
    <source>
        <dbReference type="Proteomes" id="UP000049127"/>
    </source>
</evidence>
<accession>A0A0C7R265</accession>
<evidence type="ECO:0000313" key="1">
    <source>
        <dbReference type="EMBL" id="CEQ02930.1"/>
    </source>
</evidence>
<dbReference type="AlphaFoldDB" id="A0A0C7R265"/>
<organism evidence="1 2">
    <name type="scientific">Paraclostridium sordellii</name>
    <name type="common">Clostridium sordellii</name>
    <dbReference type="NCBI Taxonomy" id="1505"/>
    <lineage>
        <taxon>Bacteria</taxon>
        <taxon>Bacillati</taxon>
        <taxon>Bacillota</taxon>
        <taxon>Clostridia</taxon>
        <taxon>Peptostreptococcales</taxon>
        <taxon>Peptostreptococcaceae</taxon>
        <taxon>Paraclostridium</taxon>
    </lineage>
</organism>
<dbReference type="OrthoDB" id="2024845at2"/>
<name>A0A0C7R265_PARSO</name>
<gene>
    <name evidence="1" type="ORF">R28058_06631</name>
</gene>
<reference evidence="1 2" key="1">
    <citation type="submission" date="2015-01" db="EMBL/GenBank/DDBJ databases">
        <authorList>
            <person name="Aslett A.Martin."/>
            <person name="De Silva Nishadi"/>
        </authorList>
    </citation>
    <scope>NUCLEOTIDE SEQUENCE [LARGE SCALE GENOMIC DNA]</scope>
    <source>
        <strain evidence="1 2">R28058</strain>
    </source>
</reference>
<dbReference type="EMBL" id="CEKZ01000003">
    <property type="protein sequence ID" value="CEQ02930.1"/>
    <property type="molecule type" value="Genomic_DNA"/>
</dbReference>